<organism evidence="2 3">
    <name type="scientific">Streptomyces collinus</name>
    <dbReference type="NCBI Taxonomy" id="42684"/>
    <lineage>
        <taxon>Bacteria</taxon>
        <taxon>Bacillati</taxon>
        <taxon>Actinomycetota</taxon>
        <taxon>Actinomycetes</taxon>
        <taxon>Kitasatosporales</taxon>
        <taxon>Streptomycetaceae</taxon>
        <taxon>Streptomyces</taxon>
    </lineage>
</organism>
<feature type="transmembrane region" description="Helical" evidence="1">
    <location>
        <begin position="83"/>
        <end position="102"/>
    </location>
</feature>
<evidence type="ECO:0000313" key="2">
    <source>
        <dbReference type="EMBL" id="MBB5809723.1"/>
    </source>
</evidence>
<gene>
    <name evidence="2" type="ORF">HNR72_000751</name>
</gene>
<evidence type="ECO:0000256" key="1">
    <source>
        <dbReference type="SAM" id="Phobius"/>
    </source>
</evidence>
<sequence>MGHDVPQCTGPNLYRAVDTRCVLEHLVLITRYKLGLQQAASAAAGAGCAAAGAGCAAAVTHWGLQMLDTHQPESRPRAHADRYARWAGLAVGVVAAPLWATADLTNHGISSFDAGVPLVSFVTAFGLCAVGGVLLGDALTPRPRDAVRTAGLTPRRVRDHVPARITALLLLQAVFLVALAGVGDALGTQDAMSRAIGAHDGCDGTEPAVLLWPGMFHGSQILGSLAIGTAACTWALHRVARRAGDDQQRRDRSWAIIAAWGVLVSAQLSIVVLMIHSHLTHSNCAGLMGTVTSLAIYPLGLLSLISLAWSLFTVVVPRTARR</sequence>
<protein>
    <submittedName>
        <fullName evidence="2">Uncharacterized protein</fullName>
    </submittedName>
</protein>
<feature type="transmembrane region" description="Helical" evidence="1">
    <location>
        <begin position="114"/>
        <end position="140"/>
    </location>
</feature>
<dbReference type="Proteomes" id="UP000579531">
    <property type="component" value="Unassembled WGS sequence"/>
</dbReference>
<keyword evidence="1" id="KW-0812">Transmembrane</keyword>
<feature type="transmembrane region" description="Helical" evidence="1">
    <location>
        <begin position="221"/>
        <end position="240"/>
    </location>
</feature>
<dbReference type="AlphaFoldDB" id="A0AA89PYZ7"/>
<keyword evidence="1" id="KW-1133">Transmembrane helix</keyword>
<reference evidence="2 3" key="1">
    <citation type="submission" date="2020-08" db="EMBL/GenBank/DDBJ databases">
        <title>Sequencing the genomes of 1000 actinobacteria strains.</title>
        <authorList>
            <person name="Klenk H.-P."/>
        </authorList>
    </citation>
    <scope>NUCLEOTIDE SEQUENCE [LARGE SCALE GENOMIC DNA]</scope>
    <source>
        <strain evidence="2 3">DSM 40129</strain>
    </source>
</reference>
<dbReference type="EMBL" id="JACHLX010000001">
    <property type="protein sequence ID" value="MBB5809723.1"/>
    <property type="molecule type" value="Genomic_DNA"/>
</dbReference>
<feature type="transmembrane region" description="Helical" evidence="1">
    <location>
        <begin position="295"/>
        <end position="316"/>
    </location>
</feature>
<accession>A0AA89PYZ7</accession>
<name>A0AA89PYZ7_STRCU</name>
<dbReference type="GeneID" id="93837128"/>
<comment type="caution">
    <text evidence="2">The sequence shown here is derived from an EMBL/GenBank/DDBJ whole genome shotgun (WGS) entry which is preliminary data.</text>
</comment>
<keyword evidence="1" id="KW-0472">Membrane</keyword>
<evidence type="ECO:0000313" key="3">
    <source>
        <dbReference type="Proteomes" id="UP000579531"/>
    </source>
</evidence>
<dbReference type="RefSeq" id="WP_311240911.1">
    <property type="nucleotide sequence ID" value="NZ_BAABFE010000004.1"/>
</dbReference>
<feature type="transmembrane region" description="Helical" evidence="1">
    <location>
        <begin position="252"/>
        <end position="275"/>
    </location>
</feature>
<feature type="transmembrane region" description="Helical" evidence="1">
    <location>
        <begin position="161"/>
        <end position="182"/>
    </location>
</feature>
<proteinExistence type="predicted"/>
<keyword evidence="3" id="KW-1185">Reference proteome</keyword>